<dbReference type="SUPFAM" id="SSF53335">
    <property type="entry name" value="S-adenosyl-L-methionine-dependent methyltransferases"/>
    <property type="match status" value="1"/>
</dbReference>
<sequence>MTDQQLNKNMSNLSIDNRNHSNDDDDNNNNNNNVHSGYNIIDDALGYARLYGYIKKDQQELVSPFLIEKYEKDADKYWDKFYKRNNSNFFKDRHWLTREFQEFLEKPTQDDKKIRVFEIGCGVGNTTLPLMSLNDRLEFVSFDFSQHAVKLLQQAVDQDDQYKGRCTTFVYNAVDGVEKLPACVAKGTFDLVVIIFVLSAMDPSTFAAVVDMCAHALRPGGRVLIRDYAREDMAQSRFEKHSSKLGDSFHVRFDGTRAYYFTLEHMEQLYTANGQFETFQNIIVEKQVVNRRDNNQMDRKFIQSKFIRK</sequence>
<keyword evidence="2 4" id="KW-0489">Methyltransferase</keyword>
<feature type="region of interest" description="Disordered" evidence="5">
    <location>
        <begin position="1"/>
        <end position="34"/>
    </location>
</feature>
<evidence type="ECO:0000256" key="5">
    <source>
        <dbReference type="SAM" id="MobiDB-lite"/>
    </source>
</evidence>
<evidence type="ECO:0000256" key="2">
    <source>
        <dbReference type="ARBA" id="ARBA00022603"/>
    </source>
</evidence>
<comment type="similarity">
    <text evidence="1 4">Belongs to the methyltransferase superfamily. METL family.</text>
</comment>
<feature type="compositionally biased region" description="Polar residues" evidence="5">
    <location>
        <begin position="1"/>
        <end position="15"/>
    </location>
</feature>
<dbReference type="GeneID" id="14872203"/>
<dbReference type="Proteomes" id="UP000007797">
    <property type="component" value="Unassembled WGS sequence"/>
</dbReference>
<dbReference type="OrthoDB" id="417697at2759"/>
<dbReference type="GO" id="GO:0008757">
    <property type="term" value="F:S-adenosylmethionine-dependent methyltransferase activity"/>
    <property type="evidence" value="ECO:0007669"/>
    <property type="project" value="UniProtKB-ARBA"/>
</dbReference>
<proteinExistence type="inferred from homology"/>
<dbReference type="OMA" id="PAKYWDI"/>
<dbReference type="Pfam" id="PF08242">
    <property type="entry name" value="Methyltransf_12"/>
    <property type="match status" value="1"/>
</dbReference>
<name>F4PWX5_CACFS</name>
<dbReference type="EC" id="2.1.1.-" evidence="4"/>
<dbReference type="GO" id="GO:0008173">
    <property type="term" value="F:RNA methyltransferase activity"/>
    <property type="evidence" value="ECO:0007669"/>
    <property type="project" value="UniProtKB-ARBA"/>
</dbReference>
<dbReference type="EMBL" id="GL883013">
    <property type="protein sequence ID" value="EGG19778.1"/>
    <property type="molecule type" value="Genomic_DNA"/>
</dbReference>
<accession>F4PWX5</accession>
<dbReference type="PANTHER" id="PTHR22809">
    <property type="entry name" value="METHYLTRANSFERASE-RELATED"/>
    <property type="match status" value="1"/>
</dbReference>
<dbReference type="Gene3D" id="3.40.50.150">
    <property type="entry name" value="Vaccinia Virus protein VP39"/>
    <property type="match status" value="1"/>
</dbReference>
<keyword evidence="8" id="KW-1185">Reference proteome</keyword>
<dbReference type="CDD" id="cd02440">
    <property type="entry name" value="AdoMet_MTases"/>
    <property type="match status" value="1"/>
</dbReference>
<dbReference type="PANTHER" id="PTHR22809:SF11">
    <property type="entry name" value="TRNA N(3)-METHYLCYTIDINE METHYLTRANSFERASE METTL2"/>
    <property type="match status" value="1"/>
</dbReference>
<evidence type="ECO:0000256" key="3">
    <source>
        <dbReference type="ARBA" id="ARBA00022679"/>
    </source>
</evidence>
<evidence type="ECO:0000313" key="7">
    <source>
        <dbReference type="EMBL" id="EGG19778.1"/>
    </source>
</evidence>
<dbReference type="GO" id="GO:0032259">
    <property type="term" value="P:methylation"/>
    <property type="evidence" value="ECO:0007669"/>
    <property type="project" value="UniProtKB-KW"/>
</dbReference>
<evidence type="ECO:0000256" key="4">
    <source>
        <dbReference type="PIRNR" id="PIRNR037755"/>
    </source>
</evidence>
<keyword evidence="3 4" id="KW-0808">Transferase</keyword>
<dbReference type="PIRSF" id="PIRSF037755">
    <property type="entry name" value="Mettl2_prd"/>
    <property type="match status" value="1"/>
</dbReference>
<comment type="function">
    <text evidence="4">S-adenosyl-L-methionine-dependent methyltransferase.</text>
</comment>
<evidence type="ECO:0000259" key="6">
    <source>
        <dbReference type="Pfam" id="PF08242"/>
    </source>
</evidence>
<organism evidence="7 8">
    <name type="scientific">Cavenderia fasciculata</name>
    <name type="common">Slime mold</name>
    <name type="synonym">Dictyostelium fasciculatum</name>
    <dbReference type="NCBI Taxonomy" id="261658"/>
    <lineage>
        <taxon>Eukaryota</taxon>
        <taxon>Amoebozoa</taxon>
        <taxon>Evosea</taxon>
        <taxon>Eumycetozoa</taxon>
        <taxon>Dictyostelia</taxon>
        <taxon>Acytosteliales</taxon>
        <taxon>Cavenderiaceae</taxon>
        <taxon>Cavenderia</taxon>
    </lineage>
</organism>
<dbReference type="InterPro" id="IPR026113">
    <property type="entry name" value="METTL2/6/8-like"/>
</dbReference>
<dbReference type="InterPro" id="IPR013217">
    <property type="entry name" value="Methyltransf_12"/>
</dbReference>
<feature type="domain" description="Methyltransferase type 12" evidence="6">
    <location>
        <begin position="118"/>
        <end position="223"/>
    </location>
</feature>
<dbReference type="InterPro" id="IPR029063">
    <property type="entry name" value="SAM-dependent_MTases_sf"/>
</dbReference>
<evidence type="ECO:0000313" key="8">
    <source>
        <dbReference type="Proteomes" id="UP000007797"/>
    </source>
</evidence>
<evidence type="ECO:0000256" key="1">
    <source>
        <dbReference type="ARBA" id="ARBA00009725"/>
    </source>
</evidence>
<dbReference type="RefSeq" id="XP_004358124.1">
    <property type="nucleotide sequence ID" value="XM_004358067.1"/>
</dbReference>
<reference evidence="8" key="1">
    <citation type="journal article" date="2011" name="Genome Res.">
        <title>Phylogeny-wide analysis of social amoeba genomes highlights ancient origins for complex intercellular communication.</title>
        <authorList>
            <person name="Heidel A.J."/>
            <person name="Lawal H.M."/>
            <person name="Felder M."/>
            <person name="Schilde C."/>
            <person name="Helps N.R."/>
            <person name="Tunggal B."/>
            <person name="Rivero F."/>
            <person name="John U."/>
            <person name="Schleicher M."/>
            <person name="Eichinger L."/>
            <person name="Platzer M."/>
            <person name="Noegel A.A."/>
            <person name="Schaap P."/>
            <person name="Gloeckner G."/>
        </authorList>
    </citation>
    <scope>NUCLEOTIDE SEQUENCE [LARGE SCALE GENOMIC DNA]</scope>
    <source>
        <strain evidence="8">SH3</strain>
    </source>
</reference>
<protein>
    <recommendedName>
        <fullName evidence="4">tRNA N(3)-methylcytidine methyltransferase</fullName>
        <ecNumber evidence="4">2.1.1.-</ecNumber>
    </recommendedName>
</protein>
<gene>
    <name evidence="7" type="ORF">DFA_06878</name>
</gene>
<dbReference type="KEGG" id="dfa:DFA_06878"/>
<dbReference type="AlphaFoldDB" id="F4PWX5"/>